<keyword evidence="6" id="KW-0234">DNA repair</keyword>
<evidence type="ECO:0000256" key="4">
    <source>
        <dbReference type="ARBA" id="ARBA00022763"/>
    </source>
</evidence>
<reference evidence="11" key="1">
    <citation type="journal article" date="2020" name="Nature">
        <title>Giant virus diversity and host interactions through global metagenomics.</title>
        <authorList>
            <person name="Schulz F."/>
            <person name="Roux S."/>
            <person name="Paez-Espino D."/>
            <person name="Jungbluth S."/>
            <person name="Walsh D.A."/>
            <person name="Denef V.J."/>
            <person name="McMahon K.D."/>
            <person name="Konstantinidis K.T."/>
            <person name="Eloe-Fadrosh E.A."/>
            <person name="Kyrpides N.C."/>
            <person name="Woyke T."/>
        </authorList>
    </citation>
    <scope>NUCLEOTIDE SEQUENCE</scope>
    <source>
        <strain evidence="11">GVMAG-S-3300010158-109</strain>
    </source>
</reference>
<evidence type="ECO:0000256" key="6">
    <source>
        <dbReference type="ARBA" id="ARBA00023204"/>
    </source>
</evidence>
<dbReference type="GO" id="GO:0003910">
    <property type="term" value="F:DNA ligase (ATP) activity"/>
    <property type="evidence" value="ECO:0007669"/>
    <property type="project" value="InterPro"/>
</dbReference>
<comment type="function">
    <text evidence="8">Very low-fidelity DNA ligase that seals nicks in double-stranded DNA during DNA repair. Together with the viral repair DNA polymerase X, fills the single nucleotide gaps generated by the AP endonuclease. It is not essential for viral replication and recombination. Displays a very low adenylation activity towards DNA with 3'-dideoxy- or 3'-amino-terminated nicks compared to regular nick DNA.</text>
</comment>
<dbReference type="InterPro" id="IPR012340">
    <property type="entry name" value="NA-bd_OB-fold"/>
</dbReference>
<dbReference type="GO" id="GO:0006281">
    <property type="term" value="P:DNA repair"/>
    <property type="evidence" value="ECO:0007669"/>
    <property type="project" value="UniProtKB-KW"/>
</dbReference>
<sequence>MRRKILDLIPLYSVEKNGKKRIWLARIESDLDVAYAIIEFGQDGGKMQTTVREYTKGKNIGKRNATTPLEQCTQETQRKWLDKKEKEGYKEYIEDAPEVLDDKDESKDDKDAGDKTIYPMLAQTYDPSKKSKIVYPCFVQPKLDGLRCIVYKTDNRIVFQSRTGGHFETMDHIVTSLEPIFKKDPSVILDGELYSTDIPFEELAGLIKKKKISADDKERLKYVSYHIYDLAMELDFAERHNILSKLLNTPYRYLKLVPTHVANSVENFRERFSEFVAAGMEGVILRNMVGHYRCNYRSSDLQKYKEFFEDEFPVVGFKDGDGRDKGAVIWQCENSDKTAFWVRPRGTMEQRQEWFRQGESYIGKMLTVIYQELSEAKVPRFPVGKSIREGF</sequence>
<dbReference type="Gene3D" id="3.30.470.30">
    <property type="entry name" value="DNA ligase/mRNA capping enzyme"/>
    <property type="match status" value="1"/>
</dbReference>
<dbReference type="InterPro" id="IPR012310">
    <property type="entry name" value="DNA_ligase_ATP-dep_cent"/>
</dbReference>
<dbReference type="PANTHER" id="PTHR47810:SF5">
    <property type="entry name" value="LIGASE, PUTATIVE-RELATED"/>
    <property type="match status" value="1"/>
</dbReference>
<evidence type="ECO:0000256" key="2">
    <source>
        <dbReference type="ARBA" id="ARBA00022598"/>
    </source>
</evidence>
<dbReference type="InterPro" id="IPR029319">
    <property type="entry name" value="DNA_ligase_OB"/>
</dbReference>
<name>A0A6C0KF10_9ZZZZ</name>
<dbReference type="Gene3D" id="2.40.50.140">
    <property type="entry name" value="Nucleic acid-binding proteins"/>
    <property type="match status" value="1"/>
</dbReference>
<keyword evidence="3" id="KW-0235">DNA replication</keyword>
<evidence type="ECO:0000256" key="1">
    <source>
        <dbReference type="ARBA" id="ARBA00004328"/>
    </source>
</evidence>
<evidence type="ECO:0000256" key="3">
    <source>
        <dbReference type="ARBA" id="ARBA00022705"/>
    </source>
</evidence>
<proteinExistence type="predicted"/>
<organism evidence="11">
    <name type="scientific">viral metagenome</name>
    <dbReference type="NCBI Taxonomy" id="1070528"/>
    <lineage>
        <taxon>unclassified sequences</taxon>
        <taxon>metagenomes</taxon>
        <taxon>organismal metagenomes</taxon>
    </lineage>
</organism>
<dbReference type="Pfam" id="PF14743">
    <property type="entry name" value="DNA_ligase_OB_2"/>
    <property type="match status" value="1"/>
</dbReference>
<feature type="domain" description="ATP-dependent DNA ligase family profile" evidence="9">
    <location>
        <begin position="119"/>
        <end position="305"/>
    </location>
</feature>
<evidence type="ECO:0000259" key="10">
    <source>
        <dbReference type="Pfam" id="PF14743"/>
    </source>
</evidence>
<evidence type="ECO:0000256" key="5">
    <source>
        <dbReference type="ARBA" id="ARBA00022844"/>
    </source>
</evidence>
<protein>
    <recommendedName>
        <fullName evidence="7">Polydeoxyribonucleotide synthase [ATP]</fullName>
    </recommendedName>
</protein>
<dbReference type="Pfam" id="PF01068">
    <property type="entry name" value="DNA_ligase_A_M"/>
    <property type="match status" value="1"/>
</dbReference>
<dbReference type="GO" id="GO:0006310">
    <property type="term" value="P:DNA recombination"/>
    <property type="evidence" value="ECO:0007669"/>
    <property type="project" value="InterPro"/>
</dbReference>
<dbReference type="SUPFAM" id="SSF56091">
    <property type="entry name" value="DNA ligase/mRNA capping enzyme, catalytic domain"/>
    <property type="match status" value="1"/>
</dbReference>
<evidence type="ECO:0000313" key="11">
    <source>
        <dbReference type="EMBL" id="QHU15933.1"/>
    </source>
</evidence>
<evidence type="ECO:0000259" key="9">
    <source>
        <dbReference type="Pfam" id="PF01068"/>
    </source>
</evidence>
<comment type="subcellular location">
    <subcellularLocation>
        <location evidence="1">Virion</location>
    </subcellularLocation>
</comment>
<dbReference type="GO" id="GO:0044423">
    <property type="term" value="C:virion component"/>
    <property type="evidence" value="ECO:0007669"/>
    <property type="project" value="UniProtKB-KW"/>
</dbReference>
<evidence type="ECO:0000256" key="8">
    <source>
        <dbReference type="ARBA" id="ARBA00046002"/>
    </source>
</evidence>
<dbReference type="InterPro" id="IPR050326">
    <property type="entry name" value="NAD_dep_DNA_ligaseB"/>
</dbReference>
<dbReference type="PANTHER" id="PTHR47810">
    <property type="entry name" value="DNA LIGASE"/>
    <property type="match status" value="1"/>
</dbReference>
<dbReference type="GO" id="GO:0006260">
    <property type="term" value="P:DNA replication"/>
    <property type="evidence" value="ECO:0007669"/>
    <property type="project" value="UniProtKB-KW"/>
</dbReference>
<dbReference type="EMBL" id="MN740870">
    <property type="protein sequence ID" value="QHU15933.1"/>
    <property type="molecule type" value="Genomic_DNA"/>
</dbReference>
<dbReference type="GO" id="GO:0005524">
    <property type="term" value="F:ATP binding"/>
    <property type="evidence" value="ECO:0007669"/>
    <property type="project" value="InterPro"/>
</dbReference>
<dbReference type="SUPFAM" id="SSF50249">
    <property type="entry name" value="Nucleic acid-binding proteins"/>
    <property type="match status" value="1"/>
</dbReference>
<evidence type="ECO:0000256" key="7">
    <source>
        <dbReference type="ARBA" id="ARBA00032896"/>
    </source>
</evidence>
<keyword evidence="2" id="KW-0436">Ligase</keyword>
<keyword evidence="5" id="KW-0946">Virion</keyword>
<accession>A0A6C0KF10</accession>
<keyword evidence="4" id="KW-0227">DNA damage</keyword>
<feature type="domain" description="DNA ligase OB-like" evidence="10">
    <location>
        <begin position="331"/>
        <end position="388"/>
    </location>
</feature>
<dbReference type="AlphaFoldDB" id="A0A6C0KF10"/>